<organism evidence="2 3">
    <name type="scientific">Paracoccus albicereus</name>
    <dbReference type="NCBI Taxonomy" id="2922394"/>
    <lineage>
        <taxon>Bacteria</taxon>
        <taxon>Pseudomonadati</taxon>
        <taxon>Pseudomonadota</taxon>
        <taxon>Alphaproteobacteria</taxon>
        <taxon>Rhodobacterales</taxon>
        <taxon>Paracoccaceae</taxon>
        <taxon>Paracoccus</taxon>
    </lineage>
</organism>
<dbReference type="RefSeq" id="WP_255329769.1">
    <property type="nucleotide sequence ID" value="NZ_JAKZEU010000003.1"/>
</dbReference>
<keyword evidence="3" id="KW-1185">Reference proteome</keyword>
<dbReference type="InterPro" id="IPR032609">
    <property type="entry name" value="DUF4893"/>
</dbReference>
<proteinExistence type="predicted"/>
<dbReference type="Proteomes" id="UP001203945">
    <property type="component" value="Unassembled WGS sequence"/>
</dbReference>
<dbReference type="Pfam" id="PF16233">
    <property type="entry name" value="DUF4893"/>
    <property type="match status" value="1"/>
</dbReference>
<reference evidence="2 3" key="1">
    <citation type="submission" date="2022-03" db="EMBL/GenBank/DDBJ databases">
        <authorList>
            <person name="He Y."/>
        </authorList>
    </citation>
    <scope>NUCLEOTIDE SEQUENCE [LARGE SCALE GENOMIC DNA]</scope>
    <source>
        <strain evidence="2 3">TK19116</strain>
    </source>
</reference>
<accession>A0ABT1MSQ1</accession>
<evidence type="ECO:0000313" key="3">
    <source>
        <dbReference type="Proteomes" id="UP001203945"/>
    </source>
</evidence>
<feature type="signal peptide" evidence="1">
    <location>
        <begin position="1"/>
        <end position="18"/>
    </location>
</feature>
<sequence>MRLAIILSLGLTALPAYAQNTPSGDETASPAAEPEGEAWRLMSDGRQLRADDTARLEQLNIGVGDSLLAALAGADDADRAVLVDGLSGTALPPDQARPLLQGEWGCRTVKVGLGTLPIVVYPEFRCRIDAQGHFEKLTGSQRSSGDIADWQGQLIYAGTGFVQGETPIAYAEQCEDVDTSRTPQMMPQVGRVEITSPETGRILFPRPYLESQLDLLILRR</sequence>
<feature type="chain" id="PRO_5045720525" evidence="1">
    <location>
        <begin position="19"/>
        <end position="220"/>
    </location>
</feature>
<keyword evidence="1" id="KW-0732">Signal</keyword>
<gene>
    <name evidence="2" type="ORF">MLD63_10015</name>
</gene>
<protein>
    <submittedName>
        <fullName evidence="2">DUF4893 domain-containing protein</fullName>
    </submittedName>
</protein>
<name>A0ABT1MSQ1_9RHOB</name>
<dbReference type="EMBL" id="JAKZEU010000003">
    <property type="protein sequence ID" value="MCQ0970759.1"/>
    <property type="molecule type" value="Genomic_DNA"/>
</dbReference>
<evidence type="ECO:0000313" key="2">
    <source>
        <dbReference type="EMBL" id="MCQ0970759.1"/>
    </source>
</evidence>
<evidence type="ECO:0000256" key="1">
    <source>
        <dbReference type="SAM" id="SignalP"/>
    </source>
</evidence>
<comment type="caution">
    <text evidence="2">The sequence shown here is derived from an EMBL/GenBank/DDBJ whole genome shotgun (WGS) entry which is preliminary data.</text>
</comment>